<proteinExistence type="predicted"/>
<organism evidence="2 3">
    <name type="scientific">Sorghum bicolor</name>
    <name type="common">Sorghum</name>
    <name type="synonym">Sorghum vulgare</name>
    <dbReference type="NCBI Taxonomy" id="4558"/>
    <lineage>
        <taxon>Eukaryota</taxon>
        <taxon>Viridiplantae</taxon>
        <taxon>Streptophyta</taxon>
        <taxon>Embryophyta</taxon>
        <taxon>Tracheophyta</taxon>
        <taxon>Spermatophyta</taxon>
        <taxon>Magnoliopsida</taxon>
        <taxon>Liliopsida</taxon>
        <taxon>Poales</taxon>
        <taxon>Poaceae</taxon>
        <taxon>PACMAD clade</taxon>
        <taxon>Panicoideae</taxon>
        <taxon>Andropogonodae</taxon>
        <taxon>Andropogoneae</taxon>
        <taxon>Sorghinae</taxon>
        <taxon>Sorghum</taxon>
    </lineage>
</organism>
<dbReference type="AlphaFoldDB" id="A0A921QKV7"/>
<accession>A0A921QKV7</accession>
<gene>
    <name evidence="2" type="ORF">BDA96_07G152100</name>
</gene>
<reference evidence="2" key="1">
    <citation type="journal article" date="2019" name="BMC Genomics">
        <title>A new reference genome for Sorghum bicolor reveals high levels of sequence similarity between sweet and grain genotypes: implications for the genetics of sugar metabolism.</title>
        <authorList>
            <person name="Cooper E.A."/>
            <person name="Brenton Z.W."/>
            <person name="Flinn B.S."/>
            <person name="Jenkins J."/>
            <person name="Shu S."/>
            <person name="Flowers D."/>
            <person name="Luo F."/>
            <person name="Wang Y."/>
            <person name="Xia P."/>
            <person name="Barry K."/>
            <person name="Daum C."/>
            <person name="Lipzen A."/>
            <person name="Yoshinaga Y."/>
            <person name="Schmutz J."/>
            <person name="Saski C."/>
            <person name="Vermerris W."/>
            <person name="Kresovich S."/>
        </authorList>
    </citation>
    <scope>NUCLEOTIDE SEQUENCE</scope>
</reference>
<sequence>MPSISTAHLATPQPSPPAPHAHLPWPAMVLAARTNPDVLLLHRGIVLNHLGGSFSHTSARTYLGCSLFSPRPPCIRRGRATTVASPLSHELVLGGV</sequence>
<reference evidence="2" key="2">
    <citation type="submission" date="2020-10" db="EMBL/GenBank/DDBJ databases">
        <authorList>
            <person name="Cooper E.A."/>
            <person name="Brenton Z.W."/>
            <person name="Flinn B.S."/>
            <person name="Jenkins J."/>
            <person name="Shu S."/>
            <person name="Flowers D."/>
            <person name="Luo F."/>
            <person name="Wang Y."/>
            <person name="Xia P."/>
            <person name="Barry K."/>
            <person name="Daum C."/>
            <person name="Lipzen A."/>
            <person name="Yoshinaga Y."/>
            <person name="Schmutz J."/>
            <person name="Saski C."/>
            <person name="Vermerris W."/>
            <person name="Kresovich S."/>
        </authorList>
    </citation>
    <scope>NUCLEOTIDE SEQUENCE</scope>
</reference>
<dbReference type="Proteomes" id="UP000807115">
    <property type="component" value="Chromosome 7"/>
</dbReference>
<evidence type="ECO:0000256" key="1">
    <source>
        <dbReference type="SAM" id="MobiDB-lite"/>
    </source>
</evidence>
<feature type="region of interest" description="Disordered" evidence="1">
    <location>
        <begin position="1"/>
        <end position="22"/>
    </location>
</feature>
<evidence type="ECO:0000313" key="3">
    <source>
        <dbReference type="Proteomes" id="UP000807115"/>
    </source>
</evidence>
<evidence type="ECO:0000313" key="2">
    <source>
        <dbReference type="EMBL" id="KAG0523778.1"/>
    </source>
</evidence>
<protein>
    <submittedName>
        <fullName evidence="2">Uncharacterized protein</fullName>
    </submittedName>
</protein>
<name>A0A921QKV7_SORBI</name>
<comment type="caution">
    <text evidence="2">The sequence shown here is derived from an EMBL/GenBank/DDBJ whole genome shotgun (WGS) entry which is preliminary data.</text>
</comment>
<dbReference type="EMBL" id="CM027686">
    <property type="protein sequence ID" value="KAG0523778.1"/>
    <property type="molecule type" value="Genomic_DNA"/>
</dbReference>